<feature type="region of interest" description="Disordered" evidence="1">
    <location>
        <begin position="223"/>
        <end position="243"/>
    </location>
</feature>
<keyword evidence="3" id="KW-1185">Reference proteome</keyword>
<feature type="compositionally biased region" description="Polar residues" evidence="1">
    <location>
        <begin position="231"/>
        <end position="243"/>
    </location>
</feature>
<proteinExistence type="predicted"/>
<organism evidence="2 3">
    <name type="scientific">Piloderma croceum (strain F 1598)</name>
    <dbReference type="NCBI Taxonomy" id="765440"/>
    <lineage>
        <taxon>Eukaryota</taxon>
        <taxon>Fungi</taxon>
        <taxon>Dikarya</taxon>
        <taxon>Basidiomycota</taxon>
        <taxon>Agaricomycotina</taxon>
        <taxon>Agaricomycetes</taxon>
        <taxon>Agaricomycetidae</taxon>
        <taxon>Atheliales</taxon>
        <taxon>Atheliaceae</taxon>
        <taxon>Piloderma</taxon>
    </lineage>
</organism>
<evidence type="ECO:0000256" key="1">
    <source>
        <dbReference type="SAM" id="MobiDB-lite"/>
    </source>
</evidence>
<evidence type="ECO:0000313" key="3">
    <source>
        <dbReference type="Proteomes" id="UP000054166"/>
    </source>
</evidence>
<accession>A0A0C3G2C5</accession>
<gene>
    <name evidence="2" type="ORF">PILCRDRAFT_87561</name>
</gene>
<sequence>MEHRQANDDKALVEDRTGHIPLFLRPLFGLDCKLFHEVEDDYWMHHEIVGIGMNICSVTCGLAREAATAILCKGQSGRLFDKEWLSALCTFKNNGSVVRFMVEQVCLSIISEMGFHHEDLHWRSVPATIFKGDLIQSIHLGDQNTFFIPKGPYFKDIDVLFLWIHELSNTVLVAPFQITINKKHKDSEAAFYSGWAHWKAFLEGYEVQTCFMWIIEDNQSGEELEEESRMTRNGQQEVSLPHT</sequence>
<dbReference type="EMBL" id="KN832987">
    <property type="protein sequence ID" value="KIM84761.1"/>
    <property type="molecule type" value="Genomic_DNA"/>
</dbReference>
<dbReference type="InParanoid" id="A0A0C3G2C5"/>
<name>A0A0C3G2C5_PILCF</name>
<evidence type="ECO:0000313" key="2">
    <source>
        <dbReference type="EMBL" id="KIM84761.1"/>
    </source>
</evidence>
<dbReference type="OrthoDB" id="3009604at2759"/>
<dbReference type="Proteomes" id="UP000054166">
    <property type="component" value="Unassembled WGS sequence"/>
</dbReference>
<dbReference type="AlphaFoldDB" id="A0A0C3G2C5"/>
<dbReference type="HOGENOM" id="CLU_1142937_0_0_1"/>
<reference evidence="2 3" key="1">
    <citation type="submission" date="2014-04" db="EMBL/GenBank/DDBJ databases">
        <authorList>
            <consortium name="DOE Joint Genome Institute"/>
            <person name="Kuo A."/>
            <person name="Tarkka M."/>
            <person name="Buscot F."/>
            <person name="Kohler A."/>
            <person name="Nagy L.G."/>
            <person name="Floudas D."/>
            <person name="Copeland A."/>
            <person name="Barry K.W."/>
            <person name="Cichocki N."/>
            <person name="Veneault-Fourrey C."/>
            <person name="LaButti K."/>
            <person name="Lindquist E.A."/>
            <person name="Lipzen A."/>
            <person name="Lundell T."/>
            <person name="Morin E."/>
            <person name="Murat C."/>
            <person name="Sun H."/>
            <person name="Tunlid A."/>
            <person name="Henrissat B."/>
            <person name="Grigoriev I.V."/>
            <person name="Hibbett D.S."/>
            <person name="Martin F."/>
            <person name="Nordberg H.P."/>
            <person name="Cantor M.N."/>
            <person name="Hua S.X."/>
        </authorList>
    </citation>
    <scope>NUCLEOTIDE SEQUENCE [LARGE SCALE GENOMIC DNA]</scope>
    <source>
        <strain evidence="2 3">F 1598</strain>
    </source>
</reference>
<reference evidence="3" key="2">
    <citation type="submission" date="2015-01" db="EMBL/GenBank/DDBJ databases">
        <title>Evolutionary Origins and Diversification of the Mycorrhizal Mutualists.</title>
        <authorList>
            <consortium name="DOE Joint Genome Institute"/>
            <consortium name="Mycorrhizal Genomics Consortium"/>
            <person name="Kohler A."/>
            <person name="Kuo A."/>
            <person name="Nagy L.G."/>
            <person name="Floudas D."/>
            <person name="Copeland A."/>
            <person name="Barry K.W."/>
            <person name="Cichocki N."/>
            <person name="Veneault-Fourrey C."/>
            <person name="LaButti K."/>
            <person name="Lindquist E.A."/>
            <person name="Lipzen A."/>
            <person name="Lundell T."/>
            <person name="Morin E."/>
            <person name="Murat C."/>
            <person name="Riley R."/>
            <person name="Ohm R."/>
            <person name="Sun H."/>
            <person name="Tunlid A."/>
            <person name="Henrissat B."/>
            <person name="Grigoriev I.V."/>
            <person name="Hibbett D.S."/>
            <person name="Martin F."/>
        </authorList>
    </citation>
    <scope>NUCLEOTIDE SEQUENCE [LARGE SCALE GENOMIC DNA]</scope>
    <source>
        <strain evidence="3">F 1598</strain>
    </source>
</reference>
<protein>
    <submittedName>
        <fullName evidence="2">Uncharacterized protein</fullName>
    </submittedName>
</protein>